<organism evidence="2 3">
    <name type="scientific">Cichlidogyrus casuarinus</name>
    <dbReference type="NCBI Taxonomy" id="1844966"/>
    <lineage>
        <taxon>Eukaryota</taxon>
        <taxon>Metazoa</taxon>
        <taxon>Spiralia</taxon>
        <taxon>Lophotrochozoa</taxon>
        <taxon>Platyhelminthes</taxon>
        <taxon>Monogenea</taxon>
        <taxon>Monopisthocotylea</taxon>
        <taxon>Dactylogyridea</taxon>
        <taxon>Ancyrocephalidae</taxon>
        <taxon>Cichlidogyrus</taxon>
    </lineage>
</organism>
<reference evidence="2 3" key="1">
    <citation type="submission" date="2024-11" db="EMBL/GenBank/DDBJ databases">
        <title>Adaptive evolution of stress response genes in parasites aligns with host niche diversity.</title>
        <authorList>
            <person name="Hahn C."/>
            <person name="Resl P."/>
        </authorList>
    </citation>
    <scope>NUCLEOTIDE SEQUENCE [LARGE SCALE GENOMIC DNA]</scope>
    <source>
        <strain evidence="2">EGGRZ-B1_66</strain>
        <tissue evidence="2">Body</tissue>
    </source>
</reference>
<proteinExistence type="predicted"/>
<protein>
    <submittedName>
        <fullName evidence="2">Uncharacterized protein</fullName>
    </submittedName>
</protein>
<sequence length="154" mass="17326">MRSTKHRNKDSTKKQLPCVSSTVSKVDSTEVASFSYGLALVSTLKELLFSLRDCSYVVHPLDDSSIGNDRRAISFTMLIAYVISRFFFSLIFLAVSILYLHSRMSQFSGQLIQWSKTRQSMPSTCSSNSQLTGVVEDAVRRLDELHKILKPQAP</sequence>
<evidence type="ECO:0000256" key="1">
    <source>
        <dbReference type="SAM" id="Phobius"/>
    </source>
</evidence>
<gene>
    <name evidence="2" type="ORF">Ciccas_003969</name>
</gene>
<accession>A0ABD2QCY2</accession>
<keyword evidence="1" id="KW-1133">Transmembrane helix</keyword>
<keyword evidence="3" id="KW-1185">Reference proteome</keyword>
<keyword evidence="1" id="KW-0472">Membrane</keyword>
<dbReference type="Proteomes" id="UP001626550">
    <property type="component" value="Unassembled WGS sequence"/>
</dbReference>
<dbReference type="AlphaFoldDB" id="A0ABD2QCY2"/>
<name>A0ABD2QCY2_9PLAT</name>
<evidence type="ECO:0000313" key="2">
    <source>
        <dbReference type="EMBL" id="KAL3317374.1"/>
    </source>
</evidence>
<dbReference type="EMBL" id="JBJKFK010000393">
    <property type="protein sequence ID" value="KAL3317374.1"/>
    <property type="molecule type" value="Genomic_DNA"/>
</dbReference>
<keyword evidence="1" id="KW-0812">Transmembrane</keyword>
<feature type="transmembrane region" description="Helical" evidence="1">
    <location>
        <begin position="78"/>
        <end position="100"/>
    </location>
</feature>
<comment type="caution">
    <text evidence="2">The sequence shown here is derived from an EMBL/GenBank/DDBJ whole genome shotgun (WGS) entry which is preliminary data.</text>
</comment>
<evidence type="ECO:0000313" key="3">
    <source>
        <dbReference type="Proteomes" id="UP001626550"/>
    </source>
</evidence>